<dbReference type="InterPro" id="IPR056884">
    <property type="entry name" value="NPHP3-like_N"/>
</dbReference>
<keyword evidence="1" id="KW-0677">Repeat</keyword>
<reference evidence="4" key="1">
    <citation type="submission" date="2019-10" db="EMBL/GenBank/DDBJ databases">
        <authorList>
            <consortium name="DOE Joint Genome Institute"/>
            <person name="Kuo A."/>
            <person name="Miyauchi S."/>
            <person name="Kiss E."/>
            <person name="Drula E."/>
            <person name="Kohler A."/>
            <person name="Sanchez-Garcia M."/>
            <person name="Andreopoulos B."/>
            <person name="Barry K.W."/>
            <person name="Bonito G."/>
            <person name="Buee M."/>
            <person name="Carver A."/>
            <person name="Chen C."/>
            <person name="Cichocki N."/>
            <person name="Clum A."/>
            <person name="Culley D."/>
            <person name="Crous P.W."/>
            <person name="Fauchery L."/>
            <person name="Girlanda M."/>
            <person name="Hayes R."/>
            <person name="Keri Z."/>
            <person name="LaButti K."/>
            <person name="Lipzen A."/>
            <person name="Lombard V."/>
            <person name="Magnuson J."/>
            <person name="Maillard F."/>
            <person name="Morin E."/>
            <person name="Murat C."/>
            <person name="Nolan M."/>
            <person name="Ohm R."/>
            <person name="Pangilinan J."/>
            <person name="Pereira M."/>
            <person name="Perotto S."/>
            <person name="Peter M."/>
            <person name="Riley R."/>
            <person name="Sitrit Y."/>
            <person name="Stielow B."/>
            <person name="Szollosi G."/>
            <person name="Zifcakova L."/>
            <person name="Stursova M."/>
            <person name="Spatafora J.W."/>
            <person name="Tedersoo L."/>
            <person name="Vaario L.-M."/>
            <person name="Yamada A."/>
            <person name="Yan M."/>
            <person name="Wang P."/>
            <person name="Xu J."/>
            <person name="Bruns T."/>
            <person name="Baldrian P."/>
            <person name="Vilgalys R."/>
            <person name="Henrissat B."/>
            <person name="Grigoriev I.V."/>
            <person name="Hibbett D."/>
            <person name="Nagy L.G."/>
            <person name="Martin F.M."/>
        </authorList>
    </citation>
    <scope>NUCLEOTIDE SEQUENCE</scope>
    <source>
        <strain evidence="4">BED1</strain>
    </source>
</reference>
<name>A0AAD4G5M6_BOLED</name>
<feature type="non-terminal residue" evidence="4">
    <location>
        <position position="1"/>
    </location>
</feature>
<organism evidence="4 5">
    <name type="scientific">Boletus edulis BED1</name>
    <dbReference type="NCBI Taxonomy" id="1328754"/>
    <lineage>
        <taxon>Eukaryota</taxon>
        <taxon>Fungi</taxon>
        <taxon>Dikarya</taxon>
        <taxon>Basidiomycota</taxon>
        <taxon>Agaricomycotina</taxon>
        <taxon>Agaricomycetes</taxon>
        <taxon>Agaricomycetidae</taxon>
        <taxon>Boletales</taxon>
        <taxon>Boletineae</taxon>
        <taxon>Boletaceae</taxon>
        <taxon>Boletoideae</taxon>
        <taxon>Boletus</taxon>
    </lineage>
</organism>
<dbReference type="PANTHER" id="PTHR10039">
    <property type="entry name" value="AMELOGENIN"/>
    <property type="match status" value="1"/>
</dbReference>
<evidence type="ECO:0008006" key="6">
    <source>
        <dbReference type="Google" id="ProtNLM"/>
    </source>
</evidence>
<dbReference type="PANTHER" id="PTHR10039:SF16">
    <property type="entry name" value="GPI INOSITOL-DEACYLASE"/>
    <property type="match status" value="1"/>
</dbReference>
<reference evidence="4" key="2">
    <citation type="journal article" date="2020" name="Nat. Commun.">
        <title>Large-scale genome sequencing of mycorrhizal fungi provides insights into the early evolution of symbiotic traits.</title>
        <authorList>
            <person name="Miyauchi S."/>
            <person name="Kiss E."/>
            <person name="Kuo A."/>
            <person name="Drula E."/>
            <person name="Kohler A."/>
            <person name="Sanchez-Garcia M."/>
            <person name="Morin E."/>
            <person name="Andreopoulos B."/>
            <person name="Barry K.W."/>
            <person name="Bonito G."/>
            <person name="Buee M."/>
            <person name="Carver A."/>
            <person name="Chen C."/>
            <person name="Cichocki N."/>
            <person name="Clum A."/>
            <person name="Culley D."/>
            <person name="Crous P.W."/>
            <person name="Fauchery L."/>
            <person name="Girlanda M."/>
            <person name="Hayes R.D."/>
            <person name="Keri Z."/>
            <person name="LaButti K."/>
            <person name="Lipzen A."/>
            <person name="Lombard V."/>
            <person name="Magnuson J."/>
            <person name="Maillard F."/>
            <person name="Murat C."/>
            <person name="Nolan M."/>
            <person name="Ohm R.A."/>
            <person name="Pangilinan J."/>
            <person name="Pereira M.F."/>
            <person name="Perotto S."/>
            <person name="Peter M."/>
            <person name="Pfister S."/>
            <person name="Riley R."/>
            <person name="Sitrit Y."/>
            <person name="Stielow J.B."/>
            <person name="Szollosi G."/>
            <person name="Zifcakova L."/>
            <person name="Stursova M."/>
            <person name="Spatafora J.W."/>
            <person name="Tedersoo L."/>
            <person name="Vaario L.M."/>
            <person name="Yamada A."/>
            <person name="Yan M."/>
            <person name="Wang P."/>
            <person name="Xu J."/>
            <person name="Bruns T."/>
            <person name="Baldrian P."/>
            <person name="Vilgalys R."/>
            <person name="Dunand C."/>
            <person name="Henrissat B."/>
            <person name="Grigoriev I.V."/>
            <person name="Hibbett D."/>
            <person name="Nagy L.G."/>
            <person name="Martin F.M."/>
        </authorList>
    </citation>
    <scope>NUCLEOTIDE SEQUENCE</scope>
    <source>
        <strain evidence="4">BED1</strain>
    </source>
</reference>
<dbReference type="InterPro" id="IPR054471">
    <property type="entry name" value="GPIID_WHD"/>
</dbReference>
<evidence type="ECO:0000259" key="2">
    <source>
        <dbReference type="Pfam" id="PF22939"/>
    </source>
</evidence>
<feature type="domain" description="Nephrocystin 3-like N-terminal" evidence="3">
    <location>
        <begin position="10"/>
        <end position="138"/>
    </location>
</feature>
<keyword evidence="5" id="KW-1185">Reference proteome</keyword>
<sequence length="358" mass="40072">FNGADSGCRSSVVDSFRKDLGRREGEVLTFFYCDFRTGRSTSSAEVMRSILSQLLRQFHGRSVVLGNVLDDLMKAKEWGGGTLSNAKELAGFASRAASLLSRKPLVIVDALDECTEIRKLIQALMVIRDYVRLFAASRPLHIIVDELSDLPFVSMDDMADKVSADIELHVIRELDAFQRLRDLDPGFKMEIRSVLCDKADGMFRWVQCSIDALNRCVTRAGVRSALSSLPMGLDETYERILLAIDLKTQEGQLAERALFWLVGALRPLQLSEIMEALSINLRRRTLDSDTGPMHRGALLDACGSLVTYTEKTGTIILSHFSVKEYLIGEFARTKLPAFHISLERAHLLLVRSCMCYIS</sequence>
<dbReference type="EMBL" id="WHUW01000352">
    <property type="protein sequence ID" value="KAF8415255.1"/>
    <property type="molecule type" value="Genomic_DNA"/>
</dbReference>
<dbReference type="Pfam" id="PF24883">
    <property type="entry name" value="NPHP3_N"/>
    <property type="match status" value="1"/>
</dbReference>
<evidence type="ECO:0000256" key="1">
    <source>
        <dbReference type="ARBA" id="ARBA00022737"/>
    </source>
</evidence>
<comment type="caution">
    <text evidence="4">The sequence shown here is derived from an EMBL/GenBank/DDBJ whole genome shotgun (WGS) entry which is preliminary data.</text>
</comment>
<dbReference type="Pfam" id="PF22939">
    <property type="entry name" value="WHD_GPIID"/>
    <property type="match status" value="1"/>
</dbReference>
<proteinExistence type="predicted"/>
<feature type="domain" description="GPI inositol-deacylase winged helix" evidence="2">
    <location>
        <begin position="249"/>
        <end position="329"/>
    </location>
</feature>
<evidence type="ECO:0000313" key="4">
    <source>
        <dbReference type="EMBL" id="KAF8415255.1"/>
    </source>
</evidence>
<evidence type="ECO:0000313" key="5">
    <source>
        <dbReference type="Proteomes" id="UP001194468"/>
    </source>
</evidence>
<protein>
    <recommendedName>
        <fullName evidence="6">NACHT domain-containing protein</fullName>
    </recommendedName>
</protein>
<feature type="non-terminal residue" evidence="4">
    <location>
        <position position="358"/>
    </location>
</feature>
<dbReference type="Proteomes" id="UP001194468">
    <property type="component" value="Unassembled WGS sequence"/>
</dbReference>
<gene>
    <name evidence="4" type="ORF">L210DRAFT_817912</name>
</gene>
<evidence type="ECO:0000259" key="3">
    <source>
        <dbReference type="Pfam" id="PF24883"/>
    </source>
</evidence>
<dbReference type="AlphaFoldDB" id="A0AAD4G5M6"/>
<accession>A0AAD4G5M6</accession>